<dbReference type="InterPro" id="IPR036162">
    <property type="entry name" value="Resolvase-like_N_sf"/>
</dbReference>
<proteinExistence type="inferred from homology"/>
<dbReference type="SUPFAM" id="SSF53041">
    <property type="entry name" value="Resolvase-like"/>
    <property type="match status" value="1"/>
</dbReference>
<dbReference type="Pfam" id="PF00239">
    <property type="entry name" value="Resolvase"/>
    <property type="match status" value="1"/>
</dbReference>
<feature type="compositionally biased region" description="Polar residues" evidence="2">
    <location>
        <begin position="214"/>
        <end position="230"/>
    </location>
</feature>
<evidence type="ECO:0000313" key="5">
    <source>
        <dbReference type="Proteomes" id="UP001211894"/>
    </source>
</evidence>
<feature type="region of interest" description="Disordered" evidence="2">
    <location>
        <begin position="210"/>
        <end position="230"/>
    </location>
</feature>
<sequence>MNAIIYTRVSTTKEQQETSLKRQEAELTSLANEYGMTIVKVISEQASGYDMDRDGVFDLLAEIKNSAVDMVLIQDDTRLGRGNAKIALLHCLYKEGVQIYTLSHRGKLELSEADSMVLEIVSIVEEYQRKIHNLKIKRGMKKAVENGYRPEKNLKNRHEGSGRGRIEAPLSEIIRLRENKLTFAEIAAVLRGFGYSISKATVHRRYQEFKESTQELSNGNGFSSMSDKQN</sequence>
<dbReference type="Proteomes" id="UP001211894">
    <property type="component" value="Unassembled WGS sequence"/>
</dbReference>
<keyword evidence="5" id="KW-1185">Reference proteome</keyword>
<accession>A0ABT4X824</accession>
<evidence type="ECO:0000313" key="4">
    <source>
        <dbReference type="EMBL" id="MDA7027899.1"/>
    </source>
</evidence>
<dbReference type="PROSITE" id="PS51736">
    <property type="entry name" value="RECOMBINASES_3"/>
    <property type="match status" value="1"/>
</dbReference>
<name>A0ABT4X824_9BACI</name>
<evidence type="ECO:0000256" key="1">
    <source>
        <dbReference type="ARBA" id="ARBA00009913"/>
    </source>
</evidence>
<evidence type="ECO:0000259" key="3">
    <source>
        <dbReference type="PROSITE" id="PS51736"/>
    </source>
</evidence>
<organism evidence="4 5">
    <name type="scientific">Bacillus changyiensis</name>
    <dbReference type="NCBI Taxonomy" id="3004103"/>
    <lineage>
        <taxon>Bacteria</taxon>
        <taxon>Bacillati</taxon>
        <taxon>Bacillota</taxon>
        <taxon>Bacilli</taxon>
        <taxon>Bacillales</taxon>
        <taxon>Bacillaceae</taxon>
        <taxon>Bacillus</taxon>
    </lineage>
</organism>
<comment type="similarity">
    <text evidence="1">Belongs to the site-specific recombinase resolvase family.</text>
</comment>
<dbReference type="EMBL" id="JAQKAB010000011">
    <property type="protein sequence ID" value="MDA7027899.1"/>
    <property type="molecule type" value="Genomic_DNA"/>
</dbReference>
<dbReference type="PANTHER" id="PTHR30461:SF26">
    <property type="entry name" value="RESOLVASE HOMOLOG YNEB"/>
    <property type="match status" value="1"/>
</dbReference>
<evidence type="ECO:0000256" key="2">
    <source>
        <dbReference type="SAM" id="MobiDB-lite"/>
    </source>
</evidence>
<comment type="caution">
    <text evidence="4">The sequence shown here is derived from an EMBL/GenBank/DDBJ whole genome shotgun (WGS) entry which is preliminary data.</text>
</comment>
<dbReference type="SMART" id="SM00857">
    <property type="entry name" value="Resolvase"/>
    <property type="match status" value="1"/>
</dbReference>
<protein>
    <submittedName>
        <fullName evidence="4">Recombinase family protein</fullName>
    </submittedName>
</protein>
<feature type="domain" description="Resolvase/invertase-type recombinase catalytic" evidence="3">
    <location>
        <begin position="2"/>
        <end position="147"/>
    </location>
</feature>
<dbReference type="RefSeq" id="WP_172295447.1">
    <property type="nucleotide sequence ID" value="NZ_JAQKAB010000011.1"/>
</dbReference>
<dbReference type="InterPro" id="IPR050639">
    <property type="entry name" value="SSR_resolvase"/>
</dbReference>
<reference evidence="4 5" key="1">
    <citation type="submission" date="2023-01" db="EMBL/GenBank/DDBJ databases">
        <title>Bacillus changyiensis sp. nov., isolated from a coastal deposit.</title>
        <authorList>
            <person name="Xiao G."/>
            <person name="Lai Q."/>
            <person name="Hu Z."/>
            <person name="Shao Z."/>
        </authorList>
    </citation>
    <scope>NUCLEOTIDE SEQUENCE [LARGE SCALE GENOMIC DNA]</scope>
    <source>
        <strain evidence="4 5">CLL-7-23</strain>
    </source>
</reference>
<dbReference type="InterPro" id="IPR006119">
    <property type="entry name" value="Resolv_N"/>
</dbReference>
<dbReference type="CDD" id="cd00338">
    <property type="entry name" value="Ser_Recombinase"/>
    <property type="match status" value="1"/>
</dbReference>
<dbReference type="PANTHER" id="PTHR30461">
    <property type="entry name" value="DNA-INVERTASE FROM LAMBDOID PROPHAGE"/>
    <property type="match status" value="1"/>
</dbReference>
<gene>
    <name evidence="4" type="ORF">PJ311_15085</name>
</gene>
<dbReference type="Gene3D" id="3.40.50.1390">
    <property type="entry name" value="Resolvase, N-terminal catalytic domain"/>
    <property type="match status" value="1"/>
</dbReference>